<dbReference type="AlphaFoldDB" id="A0A1K2IAP4"/>
<dbReference type="EMBL" id="FPKV01000001">
    <property type="protein sequence ID" value="SFZ89471.1"/>
    <property type="molecule type" value="Genomic_DNA"/>
</dbReference>
<name>A0A1K2IAP4_9FLAO</name>
<sequence length="58" mass="6956">MPIILAYFKKTNFFVTHFSVFSIINNNTCLRLNELNTNKHNYLKINENIRKKKQTNPK</sequence>
<proteinExistence type="predicted"/>
<keyword evidence="2" id="KW-1185">Reference proteome</keyword>
<organism evidence="1 2">
    <name type="scientific">Flaviramulus basaltis</name>
    <dbReference type="NCBI Taxonomy" id="369401"/>
    <lineage>
        <taxon>Bacteria</taxon>
        <taxon>Pseudomonadati</taxon>
        <taxon>Bacteroidota</taxon>
        <taxon>Flavobacteriia</taxon>
        <taxon>Flavobacteriales</taxon>
        <taxon>Flavobacteriaceae</taxon>
        <taxon>Flaviramulus</taxon>
    </lineage>
</organism>
<accession>A0A1K2IAP4</accession>
<reference evidence="1 2" key="1">
    <citation type="submission" date="2016-10" db="EMBL/GenBank/DDBJ databases">
        <authorList>
            <person name="de Groot N.N."/>
        </authorList>
    </citation>
    <scope>NUCLEOTIDE SEQUENCE [LARGE SCALE GENOMIC DNA]</scope>
    <source>
        <strain evidence="1 2">DSM 18180</strain>
    </source>
</reference>
<dbReference type="Proteomes" id="UP000182544">
    <property type="component" value="Unassembled WGS sequence"/>
</dbReference>
<dbReference type="STRING" id="369401.SAMN05428642_101308"/>
<gene>
    <name evidence="1" type="ORF">SAMN05428642_101308</name>
</gene>
<protein>
    <submittedName>
        <fullName evidence="1">Uncharacterized protein</fullName>
    </submittedName>
</protein>
<evidence type="ECO:0000313" key="2">
    <source>
        <dbReference type="Proteomes" id="UP000182544"/>
    </source>
</evidence>
<evidence type="ECO:0000313" key="1">
    <source>
        <dbReference type="EMBL" id="SFZ89471.1"/>
    </source>
</evidence>